<evidence type="ECO:0000313" key="2">
    <source>
        <dbReference type="Proteomes" id="UP000283530"/>
    </source>
</evidence>
<organism evidence="1 2">
    <name type="scientific">Cinnamomum micranthum f. kanehirae</name>
    <dbReference type="NCBI Taxonomy" id="337451"/>
    <lineage>
        <taxon>Eukaryota</taxon>
        <taxon>Viridiplantae</taxon>
        <taxon>Streptophyta</taxon>
        <taxon>Embryophyta</taxon>
        <taxon>Tracheophyta</taxon>
        <taxon>Spermatophyta</taxon>
        <taxon>Magnoliopsida</taxon>
        <taxon>Magnoliidae</taxon>
        <taxon>Laurales</taxon>
        <taxon>Lauraceae</taxon>
        <taxon>Cinnamomum</taxon>
    </lineage>
</organism>
<keyword evidence="2" id="KW-1185">Reference proteome</keyword>
<gene>
    <name evidence="1" type="ORF">CKAN_00236600</name>
</gene>
<dbReference type="STRING" id="337451.A0A443N686"/>
<reference evidence="1 2" key="1">
    <citation type="journal article" date="2019" name="Nat. Plants">
        <title>Stout camphor tree genome fills gaps in understanding of flowering plant genome evolution.</title>
        <authorList>
            <person name="Chaw S.M."/>
            <person name="Liu Y.C."/>
            <person name="Wu Y.W."/>
            <person name="Wang H.Y."/>
            <person name="Lin C.I."/>
            <person name="Wu C.S."/>
            <person name="Ke H.M."/>
            <person name="Chang L.Y."/>
            <person name="Hsu C.Y."/>
            <person name="Yang H.T."/>
            <person name="Sudianto E."/>
            <person name="Hsu M.H."/>
            <person name="Wu K.P."/>
            <person name="Wang L.N."/>
            <person name="Leebens-Mack J.H."/>
            <person name="Tsai I.J."/>
        </authorList>
    </citation>
    <scope>NUCLEOTIDE SEQUENCE [LARGE SCALE GENOMIC DNA]</scope>
    <source>
        <strain evidence="2">cv. Chaw 1501</strain>
        <tissue evidence="1">Young leaves</tissue>
    </source>
</reference>
<dbReference type="Proteomes" id="UP000283530">
    <property type="component" value="Unassembled WGS sequence"/>
</dbReference>
<dbReference type="AlphaFoldDB" id="A0A443N686"/>
<sequence length="88" mass="10072">MAATRVLAAALHSNLNLNLKQPFYFKQKALSLATKPPRRRFLFTCTALHNPSNVQTKEEGQPQTLDYRVFFMDTAGKKETDCRPPFGW</sequence>
<dbReference type="OrthoDB" id="1698121at2759"/>
<dbReference type="EMBL" id="QPKB01000001">
    <property type="protein sequence ID" value="RWR74052.1"/>
    <property type="molecule type" value="Genomic_DNA"/>
</dbReference>
<accession>A0A443N686</accession>
<proteinExistence type="predicted"/>
<evidence type="ECO:0000313" key="1">
    <source>
        <dbReference type="EMBL" id="RWR74052.1"/>
    </source>
</evidence>
<comment type="caution">
    <text evidence="1">The sequence shown here is derived from an EMBL/GenBank/DDBJ whole genome shotgun (WGS) entry which is preliminary data.</text>
</comment>
<name>A0A443N686_9MAGN</name>
<protein>
    <submittedName>
        <fullName evidence="1">Soluble inorganic pyrophosphatase 6, chloroplastic-like protein</fullName>
    </submittedName>
</protein>